<dbReference type="AlphaFoldDB" id="A0A9Q1JAD6"/>
<dbReference type="Proteomes" id="UP001152622">
    <property type="component" value="Chromosome 2"/>
</dbReference>
<name>A0A9Q1JAD6_SYNKA</name>
<gene>
    <name evidence="1" type="ORF">SKAU_G00057170</name>
</gene>
<reference evidence="1" key="1">
    <citation type="journal article" date="2023" name="Science">
        <title>Genome structures resolve the early diversification of teleost fishes.</title>
        <authorList>
            <person name="Parey E."/>
            <person name="Louis A."/>
            <person name="Montfort J."/>
            <person name="Bouchez O."/>
            <person name="Roques C."/>
            <person name="Iampietro C."/>
            <person name="Lluch J."/>
            <person name="Castinel A."/>
            <person name="Donnadieu C."/>
            <person name="Desvignes T."/>
            <person name="Floi Bucao C."/>
            <person name="Jouanno E."/>
            <person name="Wen M."/>
            <person name="Mejri S."/>
            <person name="Dirks R."/>
            <person name="Jansen H."/>
            <person name="Henkel C."/>
            <person name="Chen W.J."/>
            <person name="Zahm M."/>
            <person name="Cabau C."/>
            <person name="Klopp C."/>
            <person name="Thompson A.W."/>
            <person name="Robinson-Rechavi M."/>
            <person name="Braasch I."/>
            <person name="Lecointre G."/>
            <person name="Bobe J."/>
            <person name="Postlethwait J.H."/>
            <person name="Berthelot C."/>
            <person name="Roest Crollius H."/>
            <person name="Guiguen Y."/>
        </authorList>
    </citation>
    <scope>NUCLEOTIDE SEQUENCE</scope>
    <source>
        <strain evidence="1">WJC10195</strain>
    </source>
</reference>
<comment type="caution">
    <text evidence="1">The sequence shown here is derived from an EMBL/GenBank/DDBJ whole genome shotgun (WGS) entry which is preliminary data.</text>
</comment>
<organism evidence="1 2">
    <name type="scientific">Synaphobranchus kaupii</name>
    <name type="common">Kaup's arrowtooth eel</name>
    <dbReference type="NCBI Taxonomy" id="118154"/>
    <lineage>
        <taxon>Eukaryota</taxon>
        <taxon>Metazoa</taxon>
        <taxon>Chordata</taxon>
        <taxon>Craniata</taxon>
        <taxon>Vertebrata</taxon>
        <taxon>Euteleostomi</taxon>
        <taxon>Actinopterygii</taxon>
        <taxon>Neopterygii</taxon>
        <taxon>Teleostei</taxon>
        <taxon>Anguilliformes</taxon>
        <taxon>Synaphobranchidae</taxon>
        <taxon>Synaphobranchus</taxon>
    </lineage>
</organism>
<keyword evidence="2" id="KW-1185">Reference proteome</keyword>
<proteinExistence type="predicted"/>
<dbReference type="EMBL" id="JAINUF010000002">
    <property type="protein sequence ID" value="KAJ8375137.1"/>
    <property type="molecule type" value="Genomic_DNA"/>
</dbReference>
<evidence type="ECO:0000313" key="1">
    <source>
        <dbReference type="EMBL" id="KAJ8375137.1"/>
    </source>
</evidence>
<evidence type="ECO:0000313" key="2">
    <source>
        <dbReference type="Proteomes" id="UP001152622"/>
    </source>
</evidence>
<accession>A0A9Q1JAD6</accession>
<sequence>MDCNPSTTDRYSAGIPHRIAVLCLNTRKDCEDSQLRSLSLRLVRLHTSGVLGLRTSRVAYAASCFALTIVQTWRSEQTRRSG</sequence>
<protein>
    <submittedName>
        <fullName evidence="1">Uncharacterized protein</fullName>
    </submittedName>
</protein>